<keyword evidence="1" id="KW-0614">Plasmid</keyword>
<evidence type="ECO:0008006" key="2">
    <source>
        <dbReference type="Google" id="ProtNLM"/>
    </source>
</evidence>
<protein>
    <recommendedName>
        <fullName evidence="2">HEAT repeat domain-containing protein</fullName>
    </recommendedName>
</protein>
<name>A0AAU8CZ54_9HYPH</name>
<geneLocation type="plasmid" evidence="1">
    <name>pMk2240A</name>
</geneLocation>
<dbReference type="AlphaFoldDB" id="A0AAU8CZ54"/>
<gene>
    <name evidence="1" type="ORF">ABVK50_32885</name>
</gene>
<dbReference type="RefSeq" id="WP_353646486.1">
    <property type="nucleotide sequence ID" value="NZ_CP159256.1"/>
</dbReference>
<sequence>MAEAEIIVPETGRDRHSVRVAAMRELYTVLEILNAPDDLLGIVGSWVDTMDDAAALQSLRAAFDQGGGSIIAKVIGQFE</sequence>
<accession>A0AAU8CZ54</accession>
<organism evidence="1">
    <name type="scientific">Mesorhizobium sp. WSM2240</name>
    <dbReference type="NCBI Taxonomy" id="3228851"/>
    <lineage>
        <taxon>Bacteria</taxon>
        <taxon>Pseudomonadati</taxon>
        <taxon>Pseudomonadota</taxon>
        <taxon>Alphaproteobacteria</taxon>
        <taxon>Hyphomicrobiales</taxon>
        <taxon>Phyllobacteriaceae</taxon>
        <taxon>Mesorhizobium</taxon>
    </lineage>
</organism>
<evidence type="ECO:0000313" key="1">
    <source>
        <dbReference type="EMBL" id="XCG52278.1"/>
    </source>
</evidence>
<proteinExistence type="predicted"/>
<reference evidence="1" key="1">
    <citation type="submission" date="2024-06" db="EMBL/GenBank/DDBJ databases">
        <title>Mesorhizobium karijinii sp. nov., a symbiont of the iconic Swainsona formosa from arid Australia.</title>
        <authorList>
            <person name="Hill Y.J."/>
            <person name="Watkin E.L.J."/>
            <person name="O'Hara G.W."/>
            <person name="Terpolilli J."/>
            <person name="Tye M.L."/>
            <person name="Kohlmeier M.G."/>
        </authorList>
    </citation>
    <scope>NUCLEOTIDE SEQUENCE</scope>
    <source>
        <strain evidence="1">WSM2240</strain>
        <plasmid evidence="1">pMk2240A</plasmid>
    </source>
</reference>
<dbReference type="EMBL" id="CP159256">
    <property type="protein sequence ID" value="XCG52278.1"/>
    <property type="molecule type" value="Genomic_DNA"/>
</dbReference>